<dbReference type="Pfam" id="PF02518">
    <property type="entry name" value="HATPase_c"/>
    <property type="match status" value="1"/>
</dbReference>
<accession>A0A3S2UJN3</accession>
<keyword evidence="4" id="KW-0418">Kinase</keyword>
<dbReference type="NCBIfam" id="TIGR00229">
    <property type="entry name" value="sensory_box"/>
    <property type="match status" value="1"/>
</dbReference>
<dbReference type="InterPro" id="IPR000014">
    <property type="entry name" value="PAS"/>
</dbReference>
<dbReference type="SMART" id="SM00091">
    <property type="entry name" value="PAS"/>
    <property type="match status" value="1"/>
</dbReference>
<dbReference type="PROSITE" id="PS50113">
    <property type="entry name" value="PAC"/>
    <property type="match status" value="1"/>
</dbReference>
<dbReference type="InterPro" id="IPR005467">
    <property type="entry name" value="His_kinase_dom"/>
</dbReference>
<evidence type="ECO:0000256" key="4">
    <source>
        <dbReference type="ARBA" id="ARBA00022777"/>
    </source>
</evidence>
<evidence type="ECO:0000256" key="5">
    <source>
        <dbReference type="ARBA" id="ARBA00023012"/>
    </source>
</evidence>
<dbReference type="Gene3D" id="3.30.450.20">
    <property type="entry name" value="PAS domain"/>
    <property type="match status" value="1"/>
</dbReference>
<dbReference type="PROSITE" id="PS50109">
    <property type="entry name" value="HIS_KIN"/>
    <property type="match status" value="1"/>
</dbReference>
<proteinExistence type="predicted"/>
<dbReference type="CDD" id="cd00130">
    <property type="entry name" value="PAS"/>
    <property type="match status" value="1"/>
</dbReference>
<dbReference type="PRINTS" id="PR00344">
    <property type="entry name" value="BCTRLSENSOR"/>
</dbReference>
<dbReference type="PANTHER" id="PTHR24421">
    <property type="entry name" value="NITRATE/NITRITE SENSOR PROTEIN NARX-RELATED"/>
    <property type="match status" value="1"/>
</dbReference>
<dbReference type="PANTHER" id="PTHR24421:SF10">
    <property type="entry name" value="NITRATE_NITRITE SENSOR PROTEIN NARQ"/>
    <property type="match status" value="1"/>
</dbReference>
<dbReference type="RefSeq" id="WP_127707164.1">
    <property type="nucleotide sequence ID" value="NZ_SACK01000008.1"/>
</dbReference>
<keyword evidence="11" id="KW-1185">Reference proteome</keyword>
<feature type="domain" description="PAS" evidence="8">
    <location>
        <begin position="42"/>
        <end position="96"/>
    </location>
</feature>
<name>A0A3S2UJN3_9SPHI</name>
<keyword evidence="6" id="KW-0175">Coiled coil</keyword>
<dbReference type="GO" id="GO:0004673">
    <property type="term" value="F:protein histidine kinase activity"/>
    <property type="evidence" value="ECO:0007669"/>
    <property type="project" value="UniProtKB-EC"/>
</dbReference>
<feature type="domain" description="PAC" evidence="9">
    <location>
        <begin position="116"/>
        <end position="166"/>
    </location>
</feature>
<keyword evidence="5" id="KW-0902">Two-component regulatory system</keyword>
<dbReference type="SUPFAM" id="SSF55785">
    <property type="entry name" value="PYP-like sensor domain (PAS domain)"/>
    <property type="match status" value="1"/>
</dbReference>
<dbReference type="InterPro" id="IPR036890">
    <property type="entry name" value="HATPase_C_sf"/>
</dbReference>
<comment type="catalytic activity">
    <reaction evidence="1">
        <text>ATP + protein L-histidine = ADP + protein N-phospho-L-histidine.</text>
        <dbReference type="EC" id="2.7.13.3"/>
    </reaction>
</comment>
<dbReference type="InterPro" id="IPR000700">
    <property type="entry name" value="PAS-assoc_C"/>
</dbReference>
<dbReference type="SMART" id="SM00387">
    <property type="entry name" value="HATPase_c"/>
    <property type="match status" value="1"/>
</dbReference>
<feature type="domain" description="Histidine kinase" evidence="7">
    <location>
        <begin position="291"/>
        <end position="379"/>
    </location>
</feature>
<dbReference type="Pfam" id="PF13426">
    <property type="entry name" value="PAS_9"/>
    <property type="match status" value="1"/>
</dbReference>
<evidence type="ECO:0000256" key="2">
    <source>
        <dbReference type="ARBA" id="ARBA00012438"/>
    </source>
</evidence>
<gene>
    <name evidence="10" type="ORF">EOD41_17110</name>
</gene>
<dbReference type="Gene3D" id="1.20.5.1930">
    <property type="match status" value="1"/>
</dbReference>
<feature type="coiled-coil region" evidence="6">
    <location>
        <begin position="1"/>
        <end position="28"/>
    </location>
</feature>
<evidence type="ECO:0000259" key="7">
    <source>
        <dbReference type="PROSITE" id="PS50109"/>
    </source>
</evidence>
<dbReference type="AlphaFoldDB" id="A0A3S2UJN3"/>
<dbReference type="InterPro" id="IPR035965">
    <property type="entry name" value="PAS-like_dom_sf"/>
</dbReference>
<sequence length="380" mass="43757">MTNLTEENKVLKEELERLKLQIEQTAIYQAEKDQFHLEYEKSQHRFRTIFEESSVGKKIIDDQLKIIKVNKSLTRIIGYNQEELIGKRITDFAHPDHARQWKALQKELWTTELTSFNFDSCLIKKDGSAIWLHVTTIIIEDNGNRLGYTILEDISERKELERIQVLVREQEQRQQIAETVLNTQEEERRRVAERLHNGLGQLLYGVKLSLNRVEVNTDNNREAIKYTEQLITDCIVECRGISHDLMPAMLAEDGLKEAVVDICRQLTGTVKFEYRLLGLKPRLPEFLEVAIYRMIQELLMNIVKHADATLASIHILAGEKLVNITVKDNGKGFNQARLENNGIGLHTIRTKTEFLSGKLNITSAEGQGTTITITIPKRVD</sequence>
<protein>
    <recommendedName>
        <fullName evidence="2">histidine kinase</fullName>
        <ecNumber evidence="2">2.7.13.3</ecNumber>
    </recommendedName>
</protein>
<comment type="caution">
    <text evidence="10">The sequence shown here is derived from an EMBL/GenBank/DDBJ whole genome shotgun (WGS) entry which is preliminary data.</text>
</comment>
<evidence type="ECO:0000256" key="3">
    <source>
        <dbReference type="ARBA" id="ARBA00022679"/>
    </source>
</evidence>
<evidence type="ECO:0000256" key="6">
    <source>
        <dbReference type="SAM" id="Coils"/>
    </source>
</evidence>
<dbReference type="SUPFAM" id="SSF55874">
    <property type="entry name" value="ATPase domain of HSP90 chaperone/DNA topoisomerase II/histidine kinase"/>
    <property type="match status" value="1"/>
</dbReference>
<dbReference type="OrthoDB" id="5401121at2"/>
<evidence type="ECO:0000259" key="8">
    <source>
        <dbReference type="PROSITE" id="PS50112"/>
    </source>
</evidence>
<dbReference type="Proteomes" id="UP000282759">
    <property type="component" value="Unassembled WGS sequence"/>
</dbReference>
<dbReference type="PROSITE" id="PS50112">
    <property type="entry name" value="PAS"/>
    <property type="match status" value="1"/>
</dbReference>
<dbReference type="EC" id="2.7.13.3" evidence="2"/>
<dbReference type="GO" id="GO:0000160">
    <property type="term" value="P:phosphorelay signal transduction system"/>
    <property type="evidence" value="ECO:0007669"/>
    <property type="project" value="UniProtKB-KW"/>
</dbReference>
<dbReference type="InterPro" id="IPR050482">
    <property type="entry name" value="Sensor_HK_TwoCompSys"/>
</dbReference>
<evidence type="ECO:0000259" key="9">
    <source>
        <dbReference type="PROSITE" id="PS50113"/>
    </source>
</evidence>
<evidence type="ECO:0000256" key="1">
    <source>
        <dbReference type="ARBA" id="ARBA00000085"/>
    </source>
</evidence>
<evidence type="ECO:0000313" key="10">
    <source>
        <dbReference type="EMBL" id="RVT98505.1"/>
    </source>
</evidence>
<reference evidence="10 11" key="1">
    <citation type="submission" date="2019-01" db="EMBL/GenBank/DDBJ databases">
        <authorList>
            <person name="Chen W.-M."/>
        </authorList>
    </citation>
    <scope>NUCLEOTIDE SEQUENCE [LARGE SCALE GENOMIC DNA]</scope>
    <source>
        <strain evidence="10 11">YBJ-36</strain>
    </source>
</reference>
<keyword evidence="3" id="KW-0808">Transferase</keyword>
<dbReference type="InterPro" id="IPR004358">
    <property type="entry name" value="Sig_transdc_His_kin-like_C"/>
</dbReference>
<organism evidence="10 11">
    <name type="scientific">Mucilaginibacter limnophilus</name>
    <dbReference type="NCBI Taxonomy" id="1932778"/>
    <lineage>
        <taxon>Bacteria</taxon>
        <taxon>Pseudomonadati</taxon>
        <taxon>Bacteroidota</taxon>
        <taxon>Sphingobacteriia</taxon>
        <taxon>Sphingobacteriales</taxon>
        <taxon>Sphingobacteriaceae</taxon>
        <taxon>Mucilaginibacter</taxon>
    </lineage>
</organism>
<dbReference type="InterPro" id="IPR003594">
    <property type="entry name" value="HATPase_dom"/>
</dbReference>
<dbReference type="Gene3D" id="3.30.565.10">
    <property type="entry name" value="Histidine kinase-like ATPase, C-terminal domain"/>
    <property type="match status" value="1"/>
</dbReference>
<dbReference type="CDD" id="cd16917">
    <property type="entry name" value="HATPase_UhpB-NarQ-NarX-like"/>
    <property type="match status" value="1"/>
</dbReference>
<dbReference type="EMBL" id="SACK01000008">
    <property type="protein sequence ID" value="RVT98505.1"/>
    <property type="molecule type" value="Genomic_DNA"/>
</dbReference>
<evidence type="ECO:0000313" key="11">
    <source>
        <dbReference type="Proteomes" id="UP000282759"/>
    </source>
</evidence>